<comment type="subcellular location">
    <subcellularLocation>
        <location evidence="1">Cell membrane</location>
        <topology evidence="1">Multi-pass membrane protein</topology>
    </subcellularLocation>
</comment>
<keyword evidence="6 9" id="KW-1133">Transmembrane helix</keyword>
<dbReference type="Proteomes" id="UP000637002">
    <property type="component" value="Unassembled WGS sequence"/>
</dbReference>
<proteinExistence type="inferred from homology"/>
<evidence type="ECO:0000256" key="2">
    <source>
        <dbReference type="ARBA" id="ARBA00022448"/>
    </source>
</evidence>
<feature type="transmembrane region" description="Helical" evidence="9">
    <location>
        <begin position="184"/>
        <end position="205"/>
    </location>
</feature>
<evidence type="ECO:0000256" key="7">
    <source>
        <dbReference type="ARBA" id="ARBA00023136"/>
    </source>
</evidence>
<evidence type="ECO:0000256" key="4">
    <source>
        <dbReference type="ARBA" id="ARBA00022692"/>
    </source>
</evidence>
<evidence type="ECO:0000256" key="5">
    <source>
        <dbReference type="ARBA" id="ARBA00022970"/>
    </source>
</evidence>
<dbReference type="GO" id="GO:0006865">
    <property type="term" value="P:amino acid transport"/>
    <property type="evidence" value="ECO:0007669"/>
    <property type="project" value="UniProtKB-KW"/>
</dbReference>
<evidence type="ECO:0000256" key="1">
    <source>
        <dbReference type="ARBA" id="ARBA00004651"/>
    </source>
</evidence>
<gene>
    <name evidence="10" type="ORF">GCM10010994_03630</name>
</gene>
<keyword evidence="4 9" id="KW-0812">Transmembrane</keyword>
<keyword evidence="5" id="KW-0029">Amino-acid transport</keyword>
<comment type="caution">
    <text evidence="10">The sequence shown here is derived from an EMBL/GenBank/DDBJ whole genome shotgun (WGS) entry which is preliminary data.</text>
</comment>
<dbReference type="RefSeq" id="WP_188607407.1">
    <property type="nucleotide sequence ID" value="NZ_BMGG01000001.1"/>
</dbReference>
<feature type="transmembrane region" description="Helical" evidence="9">
    <location>
        <begin position="60"/>
        <end position="80"/>
    </location>
</feature>
<feature type="transmembrane region" description="Helical" evidence="9">
    <location>
        <begin position="248"/>
        <end position="269"/>
    </location>
</feature>
<accession>A0A916TY71</accession>
<evidence type="ECO:0000256" key="6">
    <source>
        <dbReference type="ARBA" id="ARBA00022989"/>
    </source>
</evidence>
<evidence type="ECO:0000256" key="3">
    <source>
        <dbReference type="ARBA" id="ARBA00022475"/>
    </source>
</evidence>
<keyword evidence="3" id="KW-1003">Cell membrane</keyword>
<evidence type="ECO:0000256" key="8">
    <source>
        <dbReference type="ARBA" id="ARBA00037998"/>
    </source>
</evidence>
<dbReference type="Pfam" id="PF02653">
    <property type="entry name" value="BPD_transp_2"/>
    <property type="match status" value="1"/>
</dbReference>
<dbReference type="EMBL" id="BMGG01000001">
    <property type="protein sequence ID" value="GGC47752.1"/>
    <property type="molecule type" value="Genomic_DNA"/>
</dbReference>
<evidence type="ECO:0000313" key="11">
    <source>
        <dbReference type="Proteomes" id="UP000637002"/>
    </source>
</evidence>
<keyword evidence="2" id="KW-0813">Transport</keyword>
<evidence type="ECO:0000256" key="9">
    <source>
        <dbReference type="SAM" id="Phobius"/>
    </source>
</evidence>
<organism evidence="10 11">
    <name type="scientific">Chelatococcus reniformis</name>
    <dbReference type="NCBI Taxonomy" id="1494448"/>
    <lineage>
        <taxon>Bacteria</taxon>
        <taxon>Pseudomonadati</taxon>
        <taxon>Pseudomonadota</taxon>
        <taxon>Alphaproteobacteria</taxon>
        <taxon>Hyphomicrobiales</taxon>
        <taxon>Chelatococcaceae</taxon>
        <taxon>Chelatococcus</taxon>
    </lineage>
</organism>
<name>A0A916TY71_9HYPH</name>
<feature type="transmembrane region" description="Helical" evidence="9">
    <location>
        <begin position="217"/>
        <end position="236"/>
    </location>
</feature>
<protein>
    <submittedName>
        <fullName evidence="10">Branched-chain amino acid ABC transporter permease</fullName>
    </submittedName>
</protein>
<dbReference type="InterPro" id="IPR001851">
    <property type="entry name" value="ABC_transp_permease"/>
</dbReference>
<feature type="transmembrane region" description="Helical" evidence="9">
    <location>
        <begin position="131"/>
        <end position="153"/>
    </location>
</feature>
<feature type="transmembrane region" description="Helical" evidence="9">
    <location>
        <begin position="12"/>
        <end position="30"/>
    </location>
</feature>
<dbReference type="GO" id="GO:0005886">
    <property type="term" value="C:plasma membrane"/>
    <property type="evidence" value="ECO:0007669"/>
    <property type="project" value="UniProtKB-SubCell"/>
</dbReference>
<feature type="transmembrane region" description="Helical" evidence="9">
    <location>
        <begin position="89"/>
        <end position="111"/>
    </location>
</feature>
<sequence length="284" mass="28853">MLAIAEYVVRGALSGAIYALLAVPMSLMFVTVRTIDFAVGAYALIAAAVCWSVGGALGLAAGLGAAMACAAFMAIIFLALKRLGCEDHIIYALASFGLATALASLVLWWWGTQAFVRDAFSDPWSVGGIRLAPQGVINFALILLLVGALHLLIQHTSLGRMMRAAAANQTGAALASIPVQGIQVGTYLAGGLLGGLAGLLVLYSAGLDFTAPLGLTLSGFGAAIIFGIGSPLRGFFGGLAMGIAQALAAGYASAMVAGMVPFLFVLLVLTTSRFGEEALAGGRP</sequence>
<feature type="transmembrane region" description="Helical" evidence="9">
    <location>
        <begin position="37"/>
        <end position="54"/>
    </location>
</feature>
<dbReference type="AlphaFoldDB" id="A0A916TY71"/>
<dbReference type="GO" id="GO:0022857">
    <property type="term" value="F:transmembrane transporter activity"/>
    <property type="evidence" value="ECO:0007669"/>
    <property type="project" value="InterPro"/>
</dbReference>
<dbReference type="InterPro" id="IPR052157">
    <property type="entry name" value="BCAA_transport_permease"/>
</dbReference>
<comment type="similarity">
    <text evidence="8">Belongs to the binding-protein-dependent transport system permease family. LivHM subfamily.</text>
</comment>
<dbReference type="PANTHER" id="PTHR11795:SF450">
    <property type="entry name" value="ABC TRANSPORTER PERMEASE PROTEIN"/>
    <property type="match status" value="1"/>
</dbReference>
<keyword evidence="7 9" id="KW-0472">Membrane</keyword>
<evidence type="ECO:0000313" key="10">
    <source>
        <dbReference type="EMBL" id="GGC47752.1"/>
    </source>
</evidence>
<dbReference type="PANTHER" id="PTHR11795">
    <property type="entry name" value="BRANCHED-CHAIN AMINO ACID TRANSPORT SYSTEM PERMEASE PROTEIN LIVH"/>
    <property type="match status" value="1"/>
</dbReference>
<reference evidence="10" key="2">
    <citation type="submission" date="2020-09" db="EMBL/GenBank/DDBJ databases">
        <authorList>
            <person name="Sun Q."/>
            <person name="Zhou Y."/>
        </authorList>
    </citation>
    <scope>NUCLEOTIDE SEQUENCE</scope>
    <source>
        <strain evidence="10">CGMCC 1.12919</strain>
    </source>
</reference>
<reference evidence="10" key="1">
    <citation type="journal article" date="2014" name="Int. J. Syst. Evol. Microbiol.">
        <title>Complete genome sequence of Corynebacterium casei LMG S-19264T (=DSM 44701T), isolated from a smear-ripened cheese.</title>
        <authorList>
            <consortium name="US DOE Joint Genome Institute (JGI-PGF)"/>
            <person name="Walter F."/>
            <person name="Albersmeier A."/>
            <person name="Kalinowski J."/>
            <person name="Ruckert C."/>
        </authorList>
    </citation>
    <scope>NUCLEOTIDE SEQUENCE</scope>
    <source>
        <strain evidence="10">CGMCC 1.12919</strain>
    </source>
</reference>
<keyword evidence="11" id="KW-1185">Reference proteome</keyword>